<sequence length="122" mass="14042">MKRPIPGVKNIMRRDDNATDMHWNRHVGLTYTEPETGEDGIDFGAVASDGREYRFHLETNALKALNAEAFYDDDLIERFHAHQKDIERVAGRMVMLNVRANPIVLKASYFAESPWRRLGGRI</sequence>
<evidence type="ECO:0000313" key="1">
    <source>
        <dbReference type="EMBL" id="EFV95166.1"/>
    </source>
</evidence>
<dbReference type="EMBL" id="AEQP01000004">
    <property type="protein sequence ID" value="EFV95166.1"/>
    <property type="molecule type" value="Genomic_DNA"/>
</dbReference>
<evidence type="ECO:0000313" key="2">
    <source>
        <dbReference type="Proteomes" id="UP000011021"/>
    </source>
</evidence>
<dbReference type="HOGENOM" id="CLU_2023799_0_0_4"/>
<accession>E7RWR2</accession>
<dbReference type="AlphaFoldDB" id="E7RWR2"/>
<name>E7RWR2_9BURK</name>
<dbReference type="Proteomes" id="UP000011021">
    <property type="component" value="Unassembled WGS sequence"/>
</dbReference>
<comment type="caution">
    <text evidence="1">The sequence shown here is derived from an EMBL/GenBank/DDBJ whole genome shotgun (WGS) entry which is preliminary data.</text>
</comment>
<reference evidence="1 2" key="1">
    <citation type="submission" date="2010-12" db="EMBL/GenBank/DDBJ databases">
        <authorList>
            <person name="Muzny D."/>
            <person name="Qin X."/>
            <person name="Deng J."/>
            <person name="Jiang H."/>
            <person name="Liu Y."/>
            <person name="Qu J."/>
            <person name="Song X.-Z."/>
            <person name="Zhang L."/>
            <person name="Thornton R."/>
            <person name="Coyle M."/>
            <person name="Francisco L."/>
            <person name="Jackson L."/>
            <person name="Javaid M."/>
            <person name="Korchina V."/>
            <person name="Kovar C."/>
            <person name="Mata R."/>
            <person name="Mathew T."/>
            <person name="Ngo R."/>
            <person name="Nguyen L."/>
            <person name="Nguyen N."/>
            <person name="Okwuonu G."/>
            <person name="Ongeri F."/>
            <person name="Pham C."/>
            <person name="Simmons D."/>
            <person name="Wilczek-Boney K."/>
            <person name="Hale W."/>
            <person name="Jakkamsetti A."/>
            <person name="Pham P."/>
            <person name="Ruth R."/>
            <person name="San Lucas F."/>
            <person name="Warren J."/>
            <person name="Zhang J."/>
            <person name="Zhao Z."/>
            <person name="Zhou C."/>
            <person name="Zhu D."/>
            <person name="Lee S."/>
            <person name="Bess C."/>
            <person name="Blankenburg K."/>
            <person name="Forbes L."/>
            <person name="Fu Q."/>
            <person name="Gubbala S."/>
            <person name="Hirani K."/>
            <person name="Jayaseelan J.C."/>
            <person name="Lara F."/>
            <person name="Munidasa M."/>
            <person name="Palculict T."/>
            <person name="Patil S."/>
            <person name="Pu L.-L."/>
            <person name="Saada N."/>
            <person name="Tang L."/>
            <person name="Weissenberger G."/>
            <person name="Zhu Y."/>
            <person name="Hemphill L."/>
            <person name="Shang Y."/>
            <person name="Youmans B."/>
            <person name="Ayvaz T."/>
            <person name="Ross M."/>
            <person name="Santibanez J."/>
            <person name="Aqrawi P."/>
            <person name="Gross S."/>
            <person name="Joshi V."/>
            <person name="Fowler G."/>
            <person name="Nazareth L."/>
            <person name="Reid J."/>
            <person name="Worley K."/>
            <person name="Petrosino J."/>
            <person name="Highlander S."/>
            <person name="Gibbs R."/>
        </authorList>
    </citation>
    <scope>NUCLEOTIDE SEQUENCE [LARGE SCALE GENOMIC DNA]</scope>
    <source>
        <strain evidence="1 2">ATCC 51599</strain>
    </source>
</reference>
<organism evidence="1 2">
    <name type="scientific">Lautropia mirabilis ATCC 51599</name>
    <dbReference type="NCBI Taxonomy" id="887898"/>
    <lineage>
        <taxon>Bacteria</taxon>
        <taxon>Pseudomonadati</taxon>
        <taxon>Pseudomonadota</taxon>
        <taxon>Betaproteobacteria</taxon>
        <taxon>Burkholderiales</taxon>
        <taxon>Burkholderiaceae</taxon>
        <taxon>Lautropia</taxon>
    </lineage>
</organism>
<keyword evidence="2" id="KW-1185">Reference proteome</keyword>
<gene>
    <name evidence="1" type="ORF">HMPREF0551_1124</name>
</gene>
<protein>
    <submittedName>
        <fullName evidence="1">Uncharacterized protein</fullName>
    </submittedName>
</protein>
<proteinExistence type="predicted"/>